<evidence type="ECO:0000259" key="1">
    <source>
        <dbReference type="Pfam" id="PF00557"/>
    </source>
</evidence>
<dbReference type="CDD" id="cd01066">
    <property type="entry name" value="APP_MetAP"/>
    <property type="match status" value="1"/>
</dbReference>
<evidence type="ECO:0000313" key="2">
    <source>
        <dbReference type="EMBL" id="MBU3875165.1"/>
    </source>
</evidence>
<name>A0ABS6D0Q5_9FIRM</name>
<dbReference type="RefSeq" id="WP_216240011.1">
    <property type="nucleotide sequence ID" value="NZ_JABACJ020000003.1"/>
</dbReference>
<dbReference type="PANTHER" id="PTHR46112:SF3">
    <property type="entry name" value="AMINOPEPTIDASE YPDF"/>
    <property type="match status" value="1"/>
</dbReference>
<reference evidence="2 3" key="1">
    <citation type="submission" date="2021-06" db="EMBL/GenBank/DDBJ databases">
        <title>Faecalicatena sp. nov. isolated from porcine feces.</title>
        <authorList>
            <person name="Oh B.S."/>
            <person name="Lee J.H."/>
        </authorList>
    </citation>
    <scope>NUCLEOTIDE SEQUENCE [LARGE SCALE GENOMIC DNA]</scope>
    <source>
        <strain evidence="2 3">AGMB00832</strain>
    </source>
</reference>
<dbReference type="InterPro" id="IPR050659">
    <property type="entry name" value="Peptidase_M24B"/>
</dbReference>
<proteinExistence type="predicted"/>
<sequence length="355" mass="39490">MTRKEECNAKVQKIQKMLTENDLDGVVIKRQANFSWLAAGGRGFIGLAGENACGMLLVTKDDIYLAANNIETPRLIAEEIPEETVRLLPTKWWHDGQIVQNLERQFGVLTDDFVMEDWFKKARTHFMPDEVRRFRKLGIMSARALEKACKKVRRGMSEMEIAGLISAELWSVGIEPITLLIAADDRSSYVRHYVPTKKKAEKGFIASICARKGGLVVSATRLVGFEAGFAGDYKKLLEVERVAFEATKAGHTLGMVFSSICDAYSSIGYEGEWKNHHQGGMTGYAAREYRADSTTKLVIEEAQAYAWNPSIPGAKCEDTVLTAPGGKIEILTSCSEDWPTIEIGGLIRPDVLYVQ</sequence>
<accession>A0ABS6D0Q5</accession>
<organism evidence="2 3">
    <name type="scientific">Faecalicatena faecalis</name>
    <dbReference type="NCBI Taxonomy" id="2726362"/>
    <lineage>
        <taxon>Bacteria</taxon>
        <taxon>Bacillati</taxon>
        <taxon>Bacillota</taxon>
        <taxon>Clostridia</taxon>
        <taxon>Lachnospirales</taxon>
        <taxon>Lachnospiraceae</taxon>
        <taxon>Faecalicatena</taxon>
    </lineage>
</organism>
<dbReference type="Pfam" id="PF00557">
    <property type="entry name" value="Peptidase_M24"/>
    <property type="match status" value="1"/>
</dbReference>
<feature type="domain" description="Peptidase M24" evidence="1">
    <location>
        <begin position="133"/>
        <end position="321"/>
    </location>
</feature>
<gene>
    <name evidence="2" type="ORF">HGO97_004965</name>
</gene>
<keyword evidence="3" id="KW-1185">Reference proteome</keyword>
<dbReference type="Proteomes" id="UP000723714">
    <property type="component" value="Unassembled WGS sequence"/>
</dbReference>
<dbReference type="InterPro" id="IPR000994">
    <property type="entry name" value="Pept_M24"/>
</dbReference>
<evidence type="ECO:0000313" key="3">
    <source>
        <dbReference type="Proteomes" id="UP000723714"/>
    </source>
</evidence>
<protein>
    <submittedName>
        <fullName evidence="2">M24 family metallopeptidase</fullName>
    </submittedName>
</protein>
<comment type="caution">
    <text evidence="2">The sequence shown here is derived from an EMBL/GenBank/DDBJ whole genome shotgun (WGS) entry which is preliminary data.</text>
</comment>
<dbReference type="EMBL" id="JABACJ020000003">
    <property type="protein sequence ID" value="MBU3875165.1"/>
    <property type="molecule type" value="Genomic_DNA"/>
</dbReference>
<dbReference type="PANTHER" id="PTHR46112">
    <property type="entry name" value="AMINOPEPTIDASE"/>
    <property type="match status" value="1"/>
</dbReference>